<dbReference type="PANTHER" id="PTHR12329:SF33">
    <property type="entry name" value="BAG FAMILY MOLECULAR CHAPERONE REGULATOR 2"/>
    <property type="match status" value="1"/>
</dbReference>
<keyword evidence="4" id="KW-1185">Reference proteome</keyword>
<protein>
    <recommendedName>
        <fullName evidence="2">Ubiquitin-like domain-containing protein</fullName>
    </recommendedName>
</protein>
<evidence type="ECO:0000313" key="4">
    <source>
        <dbReference type="Proteomes" id="UP000824890"/>
    </source>
</evidence>
<evidence type="ECO:0000259" key="2">
    <source>
        <dbReference type="PROSITE" id="PS50053"/>
    </source>
</evidence>
<evidence type="ECO:0000256" key="1">
    <source>
        <dbReference type="ARBA" id="ARBA00023186"/>
    </source>
</evidence>
<dbReference type="SUPFAM" id="SSF63491">
    <property type="entry name" value="BAG domain"/>
    <property type="match status" value="1"/>
</dbReference>
<dbReference type="InterPro" id="IPR039773">
    <property type="entry name" value="BAG_chaperone_regulator"/>
</dbReference>
<dbReference type="EMBL" id="JAGKQM010000932">
    <property type="protein sequence ID" value="KAH0852962.1"/>
    <property type="molecule type" value="Genomic_DNA"/>
</dbReference>
<evidence type="ECO:0000313" key="3">
    <source>
        <dbReference type="EMBL" id="KAH0852962.1"/>
    </source>
</evidence>
<dbReference type="Gene3D" id="3.10.20.90">
    <property type="entry name" value="Phosphatidylinositol 3-kinase Catalytic Subunit, Chain A, domain 1"/>
    <property type="match status" value="1"/>
</dbReference>
<gene>
    <name evidence="3" type="ORF">HID58_093594</name>
</gene>
<reference evidence="3 4" key="1">
    <citation type="submission" date="2021-05" db="EMBL/GenBank/DDBJ databases">
        <title>Genome Assembly of Synthetic Allotetraploid Brassica napus Reveals Homoeologous Exchanges between Subgenomes.</title>
        <authorList>
            <person name="Davis J.T."/>
        </authorList>
    </citation>
    <scope>NUCLEOTIDE SEQUENCE [LARGE SCALE GENOMIC DNA]</scope>
    <source>
        <strain evidence="4">cv. Da-Ae</strain>
        <tissue evidence="3">Seedling</tissue>
    </source>
</reference>
<accession>A0ABQ7XAG5</accession>
<dbReference type="InterPro" id="IPR036533">
    <property type="entry name" value="BAG_dom_sf"/>
</dbReference>
<dbReference type="Gene3D" id="1.20.58.120">
    <property type="entry name" value="BAG domain"/>
    <property type="match status" value="1"/>
</dbReference>
<proteinExistence type="predicted"/>
<dbReference type="InterPro" id="IPR000626">
    <property type="entry name" value="Ubiquitin-like_dom"/>
</dbReference>
<feature type="domain" description="Ubiquitin-like" evidence="2">
    <location>
        <begin position="39"/>
        <end position="104"/>
    </location>
</feature>
<keyword evidence="1" id="KW-0143">Chaperone</keyword>
<dbReference type="PROSITE" id="PS50053">
    <property type="entry name" value="UBIQUITIN_2"/>
    <property type="match status" value="1"/>
</dbReference>
<sequence>MMKMTIGTTAAGDGEWELRPGGMVVQRRTDDSSNVPHVIRVRVKYGSVHHEISINSQSTFGELKKRLSFKTGVHHEDMKILYKDKERDSKIFLDLCGVKDGSRLLSAFDAVIGKGVKVEEKNLENLLEMLMNQLVKLDAILVDGDIKLKKKMQLKPQIQPQHKERDVVTVEEETSRKCTALSPGPPVIITTRWETFDSNATYAAEAKTVKTASSKFKWVLFD</sequence>
<dbReference type="Pfam" id="PF02179">
    <property type="entry name" value="BAG"/>
    <property type="match status" value="1"/>
</dbReference>
<name>A0ABQ7XAG5_BRANA</name>
<dbReference type="Proteomes" id="UP000824890">
    <property type="component" value="Unassembled WGS sequence"/>
</dbReference>
<organism evidence="3 4">
    <name type="scientific">Brassica napus</name>
    <name type="common">Rape</name>
    <dbReference type="NCBI Taxonomy" id="3708"/>
    <lineage>
        <taxon>Eukaryota</taxon>
        <taxon>Viridiplantae</taxon>
        <taxon>Streptophyta</taxon>
        <taxon>Embryophyta</taxon>
        <taxon>Tracheophyta</taxon>
        <taxon>Spermatophyta</taxon>
        <taxon>Magnoliopsida</taxon>
        <taxon>eudicotyledons</taxon>
        <taxon>Gunneridae</taxon>
        <taxon>Pentapetalae</taxon>
        <taxon>rosids</taxon>
        <taxon>malvids</taxon>
        <taxon>Brassicales</taxon>
        <taxon>Brassicaceae</taxon>
        <taxon>Brassiceae</taxon>
        <taxon>Brassica</taxon>
    </lineage>
</organism>
<dbReference type="InterPro" id="IPR003103">
    <property type="entry name" value="BAG_domain"/>
</dbReference>
<comment type="caution">
    <text evidence="3">The sequence shown here is derived from an EMBL/GenBank/DDBJ whole genome shotgun (WGS) entry which is preliminary data.</text>
</comment>
<dbReference type="SUPFAM" id="SSF54236">
    <property type="entry name" value="Ubiquitin-like"/>
    <property type="match status" value="1"/>
</dbReference>
<dbReference type="PANTHER" id="PTHR12329">
    <property type="entry name" value="BCL2-ASSOCIATED ATHANOGENE"/>
    <property type="match status" value="1"/>
</dbReference>
<dbReference type="InterPro" id="IPR029071">
    <property type="entry name" value="Ubiquitin-like_domsf"/>
</dbReference>